<dbReference type="InterPro" id="IPR036291">
    <property type="entry name" value="NAD(P)-bd_dom_sf"/>
</dbReference>
<dbReference type="Gene3D" id="3.40.50.720">
    <property type="entry name" value="NAD(P)-binding Rossmann-like Domain"/>
    <property type="match status" value="1"/>
</dbReference>
<dbReference type="PRINTS" id="PR00080">
    <property type="entry name" value="SDRFAMILY"/>
</dbReference>
<dbReference type="InterPro" id="IPR057326">
    <property type="entry name" value="KR_dom"/>
</dbReference>
<dbReference type="PANTHER" id="PTHR42879">
    <property type="entry name" value="3-OXOACYL-(ACYL-CARRIER-PROTEIN) REDUCTASE"/>
    <property type="match status" value="1"/>
</dbReference>
<keyword evidence="4" id="KW-1185">Reference proteome</keyword>
<reference evidence="3 4" key="1">
    <citation type="submission" date="2021-01" db="EMBL/GenBank/DDBJ databases">
        <title>Whole genome shotgun sequence of Microbispora siamensis NBRC 104113.</title>
        <authorList>
            <person name="Komaki H."/>
            <person name="Tamura T."/>
        </authorList>
    </citation>
    <scope>NUCLEOTIDE SEQUENCE [LARGE SCALE GENOMIC DNA]</scope>
    <source>
        <strain evidence="3 4">NBRC 104113</strain>
    </source>
</reference>
<accession>A0ABQ4GID4</accession>
<proteinExistence type="inferred from homology"/>
<dbReference type="PANTHER" id="PTHR42879:SF2">
    <property type="entry name" value="3-OXOACYL-[ACYL-CARRIER-PROTEIN] REDUCTASE FABG"/>
    <property type="match status" value="1"/>
</dbReference>
<dbReference type="PRINTS" id="PR00081">
    <property type="entry name" value="GDHRDH"/>
</dbReference>
<dbReference type="EMBL" id="BOOF01000008">
    <property type="protein sequence ID" value="GIH61190.1"/>
    <property type="molecule type" value="Genomic_DNA"/>
</dbReference>
<comment type="caution">
    <text evidence="3">The sequence shown here is derived from an EMBL/GenBank/DDBJ whole genome shotgun (WGS) entry which is preliminary data.</text>
</comment>
<name>A0ABQ4GID4_9ACTN</name>
<dbReference type="InterPro" id="IPR050259">
    <property type="entry name" value="SDR"/>
</dbReference>
<gene>
    <name evidence="3" type="ORF">Msi02_20070</name>
</gene>
<dbReference type="InterPro" id="IPR002347">
    <property type="entry name" value="SDR_fam"/>
</dbReference>
<evidence type="ECO:0000259" key="2">
    <source>
        <dbReference type="SMART" id="SM00822"/>
    </source>
</evidence>
<evidence type="ECO:0000256" key="1">
    <source>
        <dbReference type="ARBA" id="ARBA00006484"/>
    </source>
</evidence>
<feature type="domain" description="Ketoreductase" evidence="2">
    <location>
        <begin position="3"/>
        <end position="185"/>
    </location>
</feature>
<sequence>MEKVALVTGAGRGIGAAAARELAARGYHVILNYRRDEAAVKAVAGAIEEAGGTAEPVRADVTEPRQAEDLIAACRRLDVLVCNANIQPPFAALAEMTWEDFAGKVTGELAAVFHVSKLALALMRERRRGRIVYVSSVAAGLVRPGGVAHTSAKAALEAFAQQVAGEAGPYGITVNIVAPGAVRTDASAGLRTPEVEAALGRRSVLGRMLEPEDVAAVIAAVADGGFHAVTGARVTVDAGHGILIDR</sequence>
<organism evidence="3 4">
    <name type="scientific">Microbispora siamensis</name>
    <dbReference type="NCBI Taxonomy" id="564413"/>
    <lineage>
        <taxon>Bacteria</taxon>
        <taxon>Bacillati</taxon>
        <taxon>Actinomycetota</taxon>
        <taxon>Actinomycetes</taxon>
        <taxon>Streptosporangiales</taxon>
        <taxon>Streptosporangiaceae</taxon>
        <taxon>Microbispora</taxon>
    </lineage>
</organism>
<dbReference type="Pfam" id="PF13561">
    <property type="entry name" value="adh_short_C2"/>
    <property type="match status" value="1"/>
</dbReference>
<dbReference type="RefSeq" id="WP_204048072.1">
    <property type="nucleotide sequence ID" value="NZ_BOOF01000008.1"/>
</dbReference>
<dbReference type="SMART" id="SM00822">
    <property type="entry name" value="PKS_KR"/>
    <property type="match status" value="1"/>
</dbReference>
<evidence type="ECO:0000313" key="4">
    <source>
        <dbReference type="Proteomes" id="UP000660454"/>
    </source>
</evidence>
<comment type="similarity">
    <text evidence="1">Belongs to the short-chain dehydrogenases/reductases (SDR) family.</text>
</comment>
<evidence type="ECO:0000313" key="3">
    <source>
        <dbReference type="EMBL" id="GIH61190.1"/>
    </source>
</evidence>
<dbReference type="Proteomes" id="UP000660454">
    <property type="component" value="Unassembled WGS sequence"/>
</dbReference>
<protein>
    <submittedName>
        <fullName evidence="3">Beta-ketoacyl-ACP reductase</fullName>
    </submittedName>
</protein>
<dbReference type="SUPFAM" id="SSF51735">
    <property type="entry name" value="NAD(P)-binding Rossmann-fold domains"/>
    <property type="match status" value="1"/>
</dbReference>